<keyword evidence="14" id="KW-1185">Reference proteome</keyword>
<dbReference type="Pfam" id="PF04756">
    <property type="entry name" value="OST3_OST6"/>
    <property type="match status" value="1"/>
</dbReference>
<evidence type="ECO:0000313" key="15">
    <source>
        <dbReference type="WBParaSite" id="nRc.2.0.1.t35568-RA"/>
    </source>
</evidence>
<dbReference type="InterPro" id="IPR021149">
    <property type="entry name" value="OligosaccharylTrfase_OST3/OST6"/>
</dbReference>
<keyword evidence="7" id="KW-0256">Endoplasmic reticulum</keyword>
<dbReference type="InterPro" id="IPR036249">
    <property type="entry name" value="Thioredoxin-like_sf"/>
</dbReference>
<keyword evidence="8" id="KW-0460">Magnesium</keyword>
<dbReference type="WBParaSite" id="nRc.2.0.1.t35568-RA">
    <property type="protein sequence ID" value="nRc.2.0.1.t35568-RA"/>
    <property type="gene ID" value="nRc.2.0.1.g35568"/>
</dbReference>
<dbReference type="Proteomes" id="UP000887565">
    <property type="component" value="Unplaced"/>
</dbReference>
<evidence type="ECO:0000256" key="9">
    <source>
        <dbReference type="ARBA" id="ARBA00022989"/>
    </source>
</evidence>
<dbReference type="FunFam" id="3.40.30.10:FF:000009">
    <property type="entry name" value="Tumor suppressor candidate 3"/>
    <property type="match status" value="1"/>
</dbReference>
<proteinExistence type="inferred from homology"/>
<feature type="transmembrane region" description="Helical" evidence="13">
    <location>
        <begin position="266"/>
        <end position="286"/>
    </location>
</feature>
<sequence length="300" mass="34143">TLEERVSRLQTLLTKKPVFRFSGDDYRNYIRSAPRNYSVILMLTTLNPSRGCQICQQAHQEYQIVANSYRYANMFSKQLYFAMVDFDDASDVFQALNINSAPVLIHFPAKGRRKSSDTMDISRYGFGAEAVAKFVHERTDVQIRVIRPPSYAGPAAFLLLFVLVGGLLYMKRNNLDFLYNRTAWGIAALCIIFAFLSGQMWNHIRGPPFMHRNPQTGQMAYISGSSQMQFVVETYIVMLMYIAVTVGFILMNEAIDMKGDATKKRVTACVGLGVVVVFFSLILSIFRSKYSGYPYSFLFK</sequence>
<dbReference type="SUPFAM" id="SSF52833">
    <property type="entry name" value="Thioredoxin-like"/>
    <property type="match status" value="1"/>
</dbReference>
<dbReference type="OMA" id="IFQQMNL"/>
<protein>
    <submittedName>
        <fullName evidence="15">Magnesium transporter protein 1</fullName>
    </submittedName>
</protein>
<comment type="subcellular location">
    <subcellularLocation>
        <location evidence="2">Endoplasmic reticulum membrane</location>
        <topology evidence="2">Multi-pass membrane protein</topology>
    </subcellularLocation>
</comment>
<dbReference type="GO" id="GO:0008250">
    <property type="term" value="C:oligosaccharyltransferase complex"/>
    <property type="evidence" value="ECO:0007669"/>
    <property type="project" value="TreeGrafter"/>
</dbReference>
<evidence type="ECO:0000256" key="12">
    <source>
        <dbReference type="ARBA" id="ARBA00043952"/>
    </source>
</evidence>
<accession>A0A915K9X7</accession>
<evidence type="ECO:0000256" key="10">
    <source>
        <dbReference type="ARBA" id="ARBA00023136"/>
    </source>
</evidence>
<comment type="similarity">
    <text evidence="3">Belongs to the OST3/OST6 family.</text>
</comment>
<evidence type="ECO:0000256" key="5">
    <source>
        <dbReference type="ARBA" id="ARBA00022692"/>
    </source>
</evidence>
<comment type="pathway">
    <text evidence="12">Protein modification.</text>
</comment>
<evidence type="ECO:0000256" key="2">
    <source>
        <dbReference type="ARBA" id="ARBA00004477"/>
    </source>
</evidence>
<evidence type="ECO:0000256" key="4">
    <source>
        <dbReference type="ARBA" id="ARBA00022448"/>
    </source>
</evidence>
<dbReference type="PANTHER" id="PTHR12692:SF0">
    <property type="entry name" value="GH11935P"/>
    <property type="match status" value="1"/>
</dbReference>
<comment type="function">
    <text evidence="1">Subunit of the oligosaccharyl transferase (OST) complex that catalyzes the initial transfer of a defined glycan (Glc(3)Man(9)GlcNAc(2) in eukaryotes) from the lipid carrier dolichol-pyrophosphate to an asparagine residue within an Asn-X-Ser/Thr consensus motif in nascent polypeptide chains, the first step in protein N-glycosylation. N-glycosylation occurs cotranslationally and the complex associates with the Sec61 complex at the channel-forming translocon complex that mediates protein translocation across the endoplasmic reticulum (ER). All subunits are required for a maximal enzyme activity.</text>
</comment>
<dbReference type="GO" id="GO:0018279">
    <property type="term" value="P:protein N-linked glycosylation via asparagine"/>
    <property type="evidence" value="ECO:0007669"/>
    <property type="project" value="TreeGrafter"/>
</dbReference>
<keyword evidence="6" id="KW-0732">Signal</keyword>
<name>A0A915K9X7_ROMCU</name>
<evidence type="ECO:0000256" key="13">
    <source>
        <dbReference type="SAM" id="Phobius"/>
    </source>
</evidence>
<evidence type="ECO:0000256" key="7">
    <source>
        <dbReference type="ARBA" id="ARBA00022824"/>
    </source>
</evidence>
<evidence type="ECO:0000256" key="8">
    <source>
        <dbReference type="ARBA" id="ARBA00022842"/>
    </source>
</evidence>
<keyword evidence="4" id="KW-0813">Transport</keyword>
<reference evidence="15" key="1">
    <citation type="submission" date="2022-11" db="UniProtKB">
        <authorList>
            <consortium name="WormBaseParasite"/>
        </authorList>
    </citation>
    <scope>IDENTIFICATION</scope>
</reference>
<dbReference type="Gene3D" id="3.40.30.10">
    <property type="entry name" value="Glutaredoxin"/>
    <property type="match status" value="1"/>
</dbReference>
<evidence type="ECO:0000256" key="1">
    <source>
        <dbReference type="ARBA" id="ARBA00002791"/>
    </source>
</evidence>
<evidence type="ECO:0000313" key="14">
    <source>
        <dbReference type="Proteomes" id="UP000887565"/>
    </source>
</evidence>
<evidence type="ECO:0000256" key="6">
    <source>
        <dbReference type="ARBA" id="ARBA00022729"/>
    </source>
</evidence>
<feature type="transmembrane region" description="Helical" evidence="13">
    <location>
        <begin position="235"/>
        <end position="254"/>
    </location>
</feature>
<dbReference type="AlphaFoldDB" id="A0A915K9X7"/>
<evidence type="ECO:0000256" key="11">
    <source>
        <dbReference type="ARBA" id="ARBA00023157"/>
    </source>
</evidence>
<keyword evidence="11" id="KW-1015">Disulfide bond</keyword>
<feature type="transmembrane region" description="Helical" evidence="13">
    <location>
        <begin position="151"/>
        <end position="170"/>
    </location>
</feature>
<organism evidence="14 15">
    <name type="scientific">Romanomermis culicivorax</name>
    <name type="common">Nematode worm</name>
    <dbReference type="NCBI Taxonomy" id="13658"/>
    <lineage>
        <taxon>Eukaryota</taxon>
        <taxon>Metazoa</taxon>
        <taxon>Ecdysozoa</taxon>
        <taxon>Nematoda</taxon>
        <taxon>Enoplea</taxon>
        <taxon>Dorylaimia</taxon>
        <taxon>Mermithida</taxon>
        <taxon>Mermithoidea</taxon>
        <taxon>Mermithidae</taxon>
        <taxon>Romanomermis</taxon>
    </lineage>
</organism>
<feature type="transmembrane region" description="Helical" evidence="13">
    <location>
        <begin position="182"/>
        <end position="201"/>
    </location>
</feature>
<evidence type="ECO:0000256" key="3">
    <source>
        <dbReference type="ARBA" id="ARBA00009561"/>
    </source>
</evidence>
<keyword evidence="5 13" id="KW-0812">Transmembrane</keyword>
<keyword evidence="10 13" id="KW-0472">Membrane</keyword>
<dbReference type="GO" id="GO:0015693">
    <property type="term" value="P:magnesium ion transport"/>
    <property type="evidence" value="ECO:0007669"/>
    <property type="project" value="UniProtKB-ARBA"/>
</dbReference>
<dbReference type="PANTHER" id="PTHR12692">
    <property type="entry name" value="DOLICHYL-DIPHOSPHOOLIGOSACCHARIDE--PROTEIN GLYCOSYLTRANSFERASE-RELATED"/>
    <property type="match status" value="1"/>
</dbReference>
<keyword evidence="9 13" id="KW-1133">Transmembrane helix</keyword>